<accession>A0A821XZ38</accession>
<name>A0A821XZ38_9NEOP</name>
<evidence type="ECO:0000313" key="1">
    <source>
        <dbReference type="EMBL" id="CAF4954782.1"/>
    </source>
</evidence>
<dbReference type="EMBL" id="CAJOBZ010000077">
    <property type="protein sequence ID" value="CAF4954782.1"/>
    <property type="molecule type" value="Genomic_DNA"/>
</dbReference>
<organism evidence="1 2">
    <name type="scientific">Pieris macdunnoughi</name>
    <dbReference type="NCBI Taxonomy" id="345717"/>
    <lineage>
        <taxon>Eukaryota</taxon>
        <taxon>Metazoa</taxon>
        <taxon>Ecdysozoa</taxon>
        <taxon>Arthropoda</taxon>
        <taxon>Hexapoda</taxon>
        <taxon>Insecta</taxon>
        <taxon>Pterygota</taxon>
        <taxon>Neoptera</taxon>
        <taxon>Endopterygota</taxon>
        <taxon>Lepidoptera</taxon>
        <taxon>Glossata</taxon>
        <taxon>Ditrysia</taxon>
        <taxon>Papilionoidea</taxon>
        <taxon>Pieridae</taxon>
        <taxon>Pierinae</taxon>
        <taxon>Pieris</taxon>
    </lineage>
</organism>
<keyword evidence="2" id="KW-1185">Reference proteome</keyword>
<dbReference type="AlphaFoldDB" id="A0A821XZ38"/>
<dbReference type="OrthoDB" id="6925419at2759"/>
<evidence type="ECO:0000313" key="2">
    <source>
        <dbReference type="Proteomes" id="UP000663880"/>
    </source>
</evidence>
<comment type="caution">
    <text evidence="1">The sequence shown here is derived from an EMBL/GenBank/DDBJ whole genome shotgun (WGS) entry which is preliminary data.</text>
</comment>
<gene>
    <name evidence="1" type="ORF">PMACD_LOCUS16080</name>
</gene>
<sequence length="187" mass="22018">MPRNYKPDPRGKQYRKYDQETIQQALEEFDTTPNCSLASIANKDNINKSVLYRHSRKIMKTQGGQNALDDDTERHIVNYINICGSWGYPLDTYDLRVLIKMYLDNLGITHRRFKNNMPEPDYDARFLKRHKDTISLRICQNIKKSRAQVSPETIKEYFDELEISLKEIDPKTTTKRTSVMTPDVKRL</sequence>
<reference evidence="1" key="1">
    <citation type="submission" date="2021-02" db="EMBL/GenBank/DDBJ databases">
        <authorList>
            <person name="Steward A R."/>
        </authorList>
    </citation>
    <scope>NUCLEOTIDE SEQUENCE</scope>
</reference>
<protein>
    <submittedName>
        <fullName evidence="1">Uncharacterized protein</fullName>
    </submittedName>
</protein>
<dbReference type="Proteomes" id="UP000663880">
    <property type="component" value="Unassembled WGS sequence"/>
</dbReference>
<proteinExistence type="predicted"/>